<sequence>MTSNRCEPPDWQKTDPEQQELSALLEHLKQDISLLGCISLGKDGVLRSLTADRDVVDAIGLKPSLCAALLKRIPPGIMNKADYESADGTKVSKEAWFHPEKSLLPPPLDDETKARSLKAMEDDPESSQLKRDKLKKTWEDVQ</sequence>
<dbReference type="EMBL" id="ML991777">
    <property type="protein sequence ID" value="KAF2238034.1"/>
    <property type="molecule type" value="Genomic_DNA"/>
</dbReference>
<feature type="compositionally biased region" description="Basic and acidic residues" evidence="1">
    <location>
        <begin position="128"/>
        <end position="142"/>
    </location>
</feature>
<dbReference type="OrthoDB" id="3660917at2759"/>
<evidence type="ECO:0000256" key="1">
    <source>
        <dbReference type="SAM" id="MobiDB-lite"/>
    </source>
</evidence>
<evidence type="ECO:0000313" key="2">
    <source>
        <dbReference type="EMBL" id="KAF2238034.1"/>
    </source>
</evidence>
<evidence type="ECO:0000313" key="3">
    <source>
        <dbReference type="Proteomes" id="UP000800092"/>
    </source>
</evidence>
<feature type="compositionally biased region" description="Basic and acidic residues" evidence="1">
    <location>
        <begin position="110"/>
        <end position="121"/>
    </location>
</feature>
<gene>
    <name evidence="2" type="ORF">EV356DRAFT_508631</name>
</gene>
<dbReference type="Proteomes" id="UP000800092">
    <property type="component" value="Unassembled WGS sequence"/>
</dbReference>
<proteinExistence type="predicted"/>
<accession>A0A6A6HIR5</accession>
<keyword evidence="3" id="KW-1185">Reference proteome</keyword>
<feature type="region of interest" description="Disordered" evidence="1">
    <location>
        <begin position="97"/>
        <end position="142"/>
    </location>
</feature>
<organism evidence="2 3">
    <name type="scientific">Viridothelium virens</name>
    <name type="common">Speckled blister lichen</name>
    <name type="synonym">Trypethelium virens</name>
    <dbReference type="NCBI Taxonomy" id="1048519"/>
    <lineage>
        <taxon>Eukaryota</taxon>
        <taxon>Fungi</taxon>
        <taxon>Dikarya</taxon>
        <taxon>Ascomycota</taxon>
        <taxon>Pezizomycotina</taxon>
        <taxon>Dothideomycetes</taxon>
        <taxon>Dothideomycetes incertae sedis</taxon>
        <taxon>Trypetheliales</taxon>
        <taxon>Trypetheliaceae</taxon>
        <taxon>Viridothelium</taxon>
    </lineage>
</organism>
<reference evidence="2" key="1">
    <citation type="journal article" date="2020" name="Stud. Mycol.">
        <title>101 Dothideomycetes genomes: a test case for predicting lifestyles and emergence of pathogens.</title>
        <authorList>
            <person name="Haridas S."/>
            <person name="Albert R."/>
            <person name="Binder M."/>
            <person name="Bloem J."/>
            <person name="Labutti K."/>
            <person name="Salamov A."/>
            <person name="Andreopoulos B."/>
            <person name="Baker S."/>
            <person name="Barry K."/>
            <person name="Bills G."/>
            <person name="Bluhm B."/>
            <person name="Cannon C."/>
            <person name="Castanera R."/>
            <person name="Culley D."/>
            <person name="Daum C."/>
            <person name="Ezra D."/>
            <person name="Gonzalez J."/>
            <person name="Henrissat B."/>
            <person name="Kuo A."/>
            <person name="Liang C."/>
            <person name="Lipzen A."/>
            <person name="Lutzoni F."/>
            <person name="Magnuson J."/>
            <person name="Mondo S."/>
            <person name="Nolan M."/>
            <person name="Ohm R."/>
            <person name="Pangilinan J."/>
            <person name="Park H.-J."/>
            <person name="Ramirez L."/>
            <person name="Alfaro M."/>
            <person name="Sun H."/>
            <person name="Tritt A."/>
            <person name="Yoshinaga Y."/>
            <person name="Zwiers L.-H."/>
            <person name="Turgeon B."/>
            <person name="Goodwin S."/>
            <person name="Spatafora J."/>
            <person name="Crous P."/>
            <person name="Grigoriev I."/>
        </authorList>
    </citation>
    <scope>NUCLEOTIDE SEQUENCE</scope>
    <source>
        <strain evidence="2">Tuck. ex Michener</strain>
    </source>
</reference>
<name>A0A6A6HIR5_VIRVR</name>
<dbReference type="AlphaFoldDB" id="A0A6A6HIR5"/>
<protein>
    <submittedName>
        <fullName evidence="2">Uncharacterized protein</fullName>
    </submittedName>
</protein>